<feature type="transmembrane region" description="Helical" evidence="1">
    <location>
        <begin position="123"/>
        <end position="149"/>
    </location>
</feature>
<reference evidence="2" key="2">
    <citation type="submission" date="2018-05" db="EMBL/GenBank/DDBJ databases">
        <title>OmerRS3 (Oryza meridionalis Reference Sequence Version 3).</title>
        <authorList>
            <person name="Zhang J."/>
            <person name="Kudrna D."/>
            <person name="Lee S."/>
            <person name="Talag J."/>
            <person name="Welchert J."/>
            <person name="Wing R.A."/>
        </authorList>
    </citation>
    <scope>NUCLEOTIDE SEQUENCE [LARGE SCALE GENOMIC DNA]</scope>
    <source>
        <strain evidence="2">cv. OR44</strain>
    </source>
</reference>
<evidence type="ECO:0000256" key="1">
    <source>
        <dbReference type="SAM" id="Phobius"/>
    </source>
</evidence>
<evidence type="ECO:0000313" key="2">
    <source>
        <dbReference type="EnsemblPlants" id="OMERI12G06260.2"/>
    </source>
</evidence>
<feature type="transmembrane region" description="Helical" evidence="1">
    <location>
        <begin position="28"/>
        <end position="55"/>
    </location>
</feature>
<dbReference type="STRING" id="40149.A0A0E0FBC3"/>
<organism evidence="2">
    <name type="scientific">Oryza meridionalis</name>
    <dbReference type="NCBI Taxonomy" id="40149"/>
    <lineage>
        <taxon>Eukaryota</taxon>
        <taxon>Viridiplantae</taxon>
        <taxon>Streptophyta</taxon>
        <taxon>Embryophyta</taxon>
        <taxon>Tracheophyta</taxon>
        <taxon>Spermatophyta</taxon>
        <taxon>Magnoliopsida</taxon>
        <taxon>Liliopsida</taxon>
        <taxon>Poales</taxon>
        <taxon>Poaceae</taxon>
        <taxon>BOP clade</taxon>
        <taxon>Oryzoideae</taxon>
        <taxon>Oryzeae</taxon>
        <taxon>Oryzinae</taxon>
        <taxon>Oryza</taxon>
    </lineage>
</organism>
<dbReference type="EnsemblPlants" id="OMERI12G06260.2">
    <property type="protein sequence ID" value="OMERI12G06260.2"/>
    <property type="gene ID" value="OMERI12G06260"/>
</dbReference>
<protein>
    <submittedName>
        <fullName evidence="2">Uncharacterized protein</fullName>
    </submittedName>
</protein>
<keyword evidence="3" id="KW-1185">Reference proteome</keyword>
<dbReference type="PANTHER" id="PTHR33115">
    <property type="entry name" value="ARM REPEAT SUPERFAMILY PROTEIN"/>
    <property type="match status" value="1"/>
</dbReference>
<keyword evidence="1" id="KW-1133">Transmembrane helix</keyword>
<dbReference type="PANTHER" id="PTHR33115:SF82">
    <property type="entry name" value="OS12G0285100 PROTEIN"/>
    <property type="match status" value="1"/>
</dbReference>
<keyword evidence="1" id="KW-0812">Transmembrane</keyword>
<reference evidence="2" key="1">
    <citation type="submission" date="2015-04" db="UniProtKB">
        <authorList>
            <consortium name="EnsemblPlants"/>
        </authorList>
    </citation>
    <scope>IDENTIFICATION</scope>
</reference>
<dbReference type="SUPFAM" id="SSF48371">
    <property type="entry name" value="ARM repeat"/>
    <property type="match status" value="1"/>
</dbReference>
<dbReference type="InterPro" id="IPR016024">
    <property type="entry name" value="ARM-type_fold"/>
</dbReference>
<proteinExistence type="predicted"/>
<dbReference type="AlphaFoldDB" id="A0A0E0FBC3"/>
<dbReference type="Proteomes" id="UP000008021">
    <property type="component" value="Chromosome 12"/>
</dbReference>
<accession>A0A0E0FBC3</accession>
<evidence type="ECO:0000313" key="3">
    <source>
        <dbReference type="Proteomes" id="UP000008021"/>
    </source>
</evidence>
<dbReference type="Gramene" id="OMERI12G06260.2">
    <property type="protein sequence ID" value="OMERI12G06260.2"/>
    <property type="gene ID" value="OMERI12G06260"/>
</dbReference>
<sequence length="1008" mass="113075">MSGGQSRAHRLGLHIDSDWPEVLLINDYAVFMGYLSMVVTGTGFLVLTWSSVILLGGFVSMLSNKDFWSLTVITLVQTRIFDVFLNGKVSHIGYSLKRLCKAARFIALPHNHKKVGFRGAVRVLMFTIVLCPLFLLYMFGLFVSPWISLWRLIQQDYGVTAGDSSSKAHLQPALVVLYSLALFQGVLFYYRAISAWEEQKLVKDVADKYMFDTVSRSSVSDYLHEIKVGCENDPSFARGRNLITYAVKLMESTSPDGYLSGARILDTLIKFNRDDASGSELPGQSMQIYNMIGSASSSPILHNLVQMLDFKSAYDGEIRLRAARIVEHFAGEVRLDKILQGIRCVSSLLELEQKGFQNDHHSSFQEDDGDQLSFEEEDDHQISVKEKDYYPKDYKQMQLTGMQILLKLSYDKNNLFLMSNTDDPALINKIVALITSKGSLHKKQHNEWSRMAELGVKILSRFMRFMYGPTKSNNILWHEISTSSKAIGTLESILECDQCDSVLKKHAIRILKRICVDTSSAMGEGDRKRFIGSLMDMFLDNNNGDFQNLAGEDLALKKHGLSILKEIYLYPSSIMGEGDRERFIGSLMDMFLDNSKGDFGNLPGEDLDLKKQGLSILKEICMGPSSFMGEGDREKFIGILMDMFLDNSKGDFGNLPGEDLDLKKQGDREKFIGILMDMFLDNSKGDFGNLPGEDLDLKKQGLSILKEICMGPSSFMGEGDREKFIGILMDMFLDNSKGDFGNLPGEDLDLKKQGLSILKEICMGPSSFMGEGDREKFIGILMDMFLHNSKGDLFEKLAGDDLVQICRGSRSSAAIILRKYGHDIVDCIADTRSSVYSSMHRKIAAKILNHLCSPYSTDEEHLQNLKEAIIDLIPRVLREALGWGLTGEEILRVAVSGLEGTQGDDWKLQEALASLCATVFNRIISKDADLTARFNDIAAGICDQTAKPRMTFADLINEAVKVHRIEFKKPEKPKPAARPELYEFMPAYYPPPHFMYLGEEDPNACCIS</sequence>
<keyword evidence="1" id="KW-0472">Membrane</keyword>
<dbReference type="eggNOG" id="ENOG502QRQI">
    <property type="taxonomic scope" value="Eukaryota"/>
</dbReference>
<name>A0A0E0FBC3_9ORYZ</name>